<feature type="transmembrane region" description="Helical" evidence="2">
    <location>
        <begin position="485"/>
        <end position="502"/>
    </location>
</feature>
<evidence type="ECO:0000259" key="3">
    <source>
        <dbReference type="PROSITE" id="PS50156"/>
    </source>
</evidence>
<keyword evidence="2" id="KW-0812">Transmembrane</keyword>
<evidence type="ECO:0000313" key="5">
    <source>
        <dbReference type="Proteomes" id="UP000245119"/>
    </source>
</evidence>
<feature type="transmembrane region" description="Helical" evidence="2">
    <location>
        <begin position="270"/>
        <end position="290"/>
    </location>
</feature>
<dbReference type="Pfam" id="PF12349">
    <property type="entry name" value="Sterol-sensing"/>
    <property type="match status" value="1"/>
</dbReference>
<feature type="transmembrane region" description="Helical" evidence="2">
    <location>
        <begin position="746"/>
        <end position="767"/>
    </location>
</feature>
<dbReference type="Proteomes" id="UP000245119">
    <property type="component" value="Linkage Group LG10"/>
</dbReference>
<dbReference type="PANTHER" id="PTHR10796:SF130">
    <property type="entry name" value="PATCHED DOMAIN-CONTAINING PROTEIN 3-LIKE PROTEIN"/>
    <property type="match status" value="1"/>
</dbReference>
<comment type="caution">
    <text evidence="4">The sequence shown here is derived from an EMBL/GenBank/DDBJ whole genome shotgun (WGS) entry which is preliminary data.</text>
</comment>
<evidence type="ECO:0000313" key="4">
    <source>
        <dbReference type="EMBL" id="PVD23033.1"/>
    </source>
</evidence>
<dbReference type="EMBL" id="PZQS01000010">
    <property type="protein sequence ID" value="PVD23033.1"/>
    <property type="molecule type" value="Genomic_DNA"/>
</dbReference>
<keyword evidence="5" id="KW-1185">Reference proteome</keyword>
<dbReference type="InterPro" id="IPR000731">
    <property type="entry name" value="SSD"/>
</dbReference>
<reference evidence="4 5" key="1">
    <citation type="submission" date="2018-04" db="EMBL/GenBank/DDBJ databases">
        <title>The genome of golden apple snail Pomacea canaliculata provides insight into stress tolerance and invasive adaptation.</title>
        <authorList>
            <person name="Liu C."/>
            <person name="Liu B."/>
            <person name="Ren Y."/>
            <person name="Zhang Y."/>
            <person name="Wang H."/>
            <person name="Li S."/>
            <person name="Jiang F."/>
            <person name="Yin L."/>
            <person name="Zhang G."/>
            <person name="Qian W."/>
            <person name="Fan W."/>
        </authorList>
    </citation>
    <scope>NUCLEOTIDE SEQUENCE [LARGE SCALE GENOMIC DNA]</scope>
    <source>
        <strain evidence="4">SZHN2017</strain>
        <tissue evidence="4">Muscle</tissue>
    </source>
</reference>
<dbReference type="SUPFAM" id="SSF82866">
    <property type="entry name" value="Multidrug efflux transporter AcrB transmembrane domain"/>
    <property type="match status" value="2"/>
</dbReference>
<feature type="transmembrane region" description="Helical" evidence="2">
    <location>
        <begin position="701"/>
        <end position="734"/>
    </location>
</feature>
<name>A0A2T7NPF7_POMCA</name>
<dbReference type="AlphaFoldDB" id="A0A2T7NPF7"/>
<dbReference type="GO" id="GO:0016020">
    <property type="term" value="C:membrane"/>
    <property type="evidence" value="ECO:0007669"/>
    <property type="project" value="TreeGrafter"/>
</dbReference>
<accession>A0A2T7NPF7</accession>
<protein>
    <recommendedName>
        <fullName evidence="3">SSD domain-containing protein</fullName>
    </recommendedName>
</protein>
<proteinExistence type="inferred from homology"/>
<dbReference type="STRING" id="400727.A0A2T7NPF7"/>
<sequence>MEDHMYHDYYLDETSKIWTWMHNCLQKASTAIVQTLEMAFFRIGHFVGEYPVLTIVLTLTIFGLCGIGLKTLSPVNDQAKLWVPKSSRIVNEKAWVDQTFPDKTRFVSILLESTESVLTPKCLKAMMAFYDRAVAMNMSGTMFPDFCVGIMGPVCRVSSLLELWNYNSSLIASLTHDQIISKINTVKTSHYFGWEISTLLGGYINNTNGNIVEATATQMTFVTRQEEKTEEKIKEWEKKVIELVTGGHPDISALFVYASRSFDDEGYGAVNNDITLLTAGFSIVFAFVLLSLGKFNLTEHKIYVSMAGIMCIGLAILFAYGLATALDVMYSPIQTIMPFMLLGVGVDDMFIVLEVWKNLSPEENNLPVPQKIATTLKHAGVSITVTSLTDAVAFGVGASTVIPALSSFCIFAVLGILGLFILVATFFSACLTLDEKRRRAGLDACIVCCKHRNYMPNKCSQGASFLHIFFSRLYAPVLMTNLAKVLIIIASLVVFSVNLWSFSKMKTEFSLASYIPSDSYAFAYFQAKRRLFNSKGEDTAVYCGEFSYLQHSQQLENLHLQISSSSSILNGTINAWFIHYHKWLSYHGYLPSTEQEYVSYLHRFLGNSTAGQTLRHFIIFDNDLSPSVIKASYFTLQHVMQPDTKSGIAAMDSLISLIDNAGLPLSDKGSDLPKHKCFAYSLSYLTYETNRVLHKELLRNLAMSGACVLVVTTLLIADLWTSTLVFLCVIFTVVDVAGSLQFWGTYIDTASSILLTLTVGLAVDYSAHIGHTFMTVSGSRTERTVATLTKIGPAVFNGGFSTFLAFVLLANSSSYGFVVFFRVFFTVVVFGLFHGLALLPVMLSLVGSSQYLYKDPVPKPQEMTVILDGAAQKNDTSAFRHNTRTPNEQLQFGSMGHHQVQKMYAEVTLSDCFIVVFVDLMIHSSTAGNS</sequence>
<keyword evidence="2" id="KW-1133">Transmembrane helix</keyword>
<evidence type="ECO:0000256" key="2">
    <source>
        <dbReference type="SAM" id="Phobius"/>
    </source>
</evidence>
<dbReference type="InterPro" id="IPR051697">
    <property type="entry name" value="Patched_domain-protein"/>
</dbReference>
<gene>
    <name evidence="4" type="ORF">C0Q70_16295</name>
</gene>
<dbReference type="PROSITE" id="PS50156">
    <property type="entry name" value="SSD"/>
    <property type="match status" value="1"/>
</dbReference>
<feature type="transmembrane region" description="Helical" evidence="2">
    <location>
        <begin position="788"/>
        <end position="809"/>
    </location>
</feature>
<feature type="domain" description="SSD" evidence="3">
    <location>
        <begin position="273"/>
        <end position="433"/>
    </location>
</feature>
<dbReference type="InterPro" id="IPR053958">
    <property type="entry name" value="HMGCR/SNAP/NPC1-like_SSD"/>
</dbReference>
<evidence type="ECO:0000256" key="1">
    <source>
        <dbReference type="ARBA" id="ARBA00005585"/>
    </source>
</evidence>
<comment type="similarity">
    <text evidence="1">Belongs to the patched family.</text>
</comment>
<dbReference type="PANTHER" id="PTHR10796">
    <property type="entry name" value="PATCHED-RELATED"/>
    <property type="match status" value="1"/>
</dbReference>
<feature type="transmembrane region" description="Helical" evidence="2">
    <location>
        <begin position="404"/>
        <end position="431"/>
    </location>
</feature>
<dbReference type="Gene3D" id="1.20.1640.10">
    <property type="entry name" value="Multidrug efflux transporter AcrB transmembrane domain"/>
    <property type="match status" value="2"/>
</dbReference>
<feature type="transmembrane region" description="Helical" evidence="2">
    <location>
        <begin position="50"/>
        <end position="69"/>
    </location>
</feature>
<organism evidence="4 5">
    <name type="scientific">Pomacea canaliculata</name>
    <name type="common">Golden apple snail</name>
    <dbReference type="NCBI Taxonomy" id="400727"/>
    <lineage>
        <taxon>Eukaryota</taxon>
        <taxon>Metazoa</taxon>
        <taxon>Spiralia</taxon>
        <taxon>Lophotrochozoa</taxon>
        <taxon>Mollusca</taxon>
        <taxon>Gastropoda</taxon>
        <taxon>Caenogastropoda</taxon>
        <taxon>Architaenioglossa</taxon>
        <taxon>Ampullarioidea</taxon>
        <taxon>Ampullariidae</taxon>
        <taxon>Pomacea</taxon>
    </lineage>
</organism>
<dbReference type="OrthoDB" id="6510177at2759"/>
<keyword evidence="2" id="KW-0472">Membrane</keyword>
<feature type="transmembrane region" description="Helical" evidence="2">
    <location>
        <begin position="302"/>
        <end position="323"/>
    </location>
</feature>
<feature type="transmembrane region" description="Helical" evidence="2">
    <location>
        <begin position="815"/>
        <end position="839"/>
    </location>
</feature>